<accession>A0A1A7XPF5</accession>
<name>A0A1A7XPF5_9TELE</name>
<organism evidence="1">
    <name type="scientific">Iconisemion striatum</name>
    <dbReference type="NCBI Taxonomy" id="60296"/>
    <lineage>
        <taxon>Eukaryota</taxon>
        <taxon>Metazoa</taxon>
        <taxon>Chordata</taxon>
        <taxon>Craniata</taxon>
        <taxon>Vertebrata</taxon>
        <taxon>Euteleostomi</taxon>
        <taxon>Actinopterygii</taxon>
        <taxon>Neopterygii</taxon>
        <taxon>Teleostei</taxon>
        <taxon>Neoteleostei</taxon>
        <taxon>Acanthomorphata</taxon>
        <taxon>Ovalentaria</taxon>
        <taxon>Atherinomorphae</taxon>
        <taxon>Cyprinodontiformes</taxon>
        <taxon>Nothobranchiidae</taxon>
        <taxon>Iconisemion</taxon>
    </lineage>
</organism>
<dbReference type="EMBL" id="HADW01018300">
    <property type="protein sequence ID" value="SBP19700.1"/>
    <property type="molecule type" value="Transcribed_RNA"/>
</dbReference>
<reference evidence="1" key="2">
    <citation type="submission" date="2016-06" db="EMBL/GenBank/DDBJ databases">
        <title>The genome of a short-lived fish provides insights into sex chromosome evolution and the genetic control of aging.</title>
        <authorList>
            <person name="Reichwald K."/>
            <person name="Felder M."/>
            <person name="Petzold A."/>
            <person name="Koch P."/>
            <person name="Groth M."/>
            <person name="Platzer M."/>
        </authorList>
    </citation>
    <scope>NUCLEOTIDE SEQUENCE</scope>
    <source>
        <tissue evidence="1">Brain</tissue>
    </source>
</reference>
<proteinExistence type="predicted"/>
<protein>
    <submittedName>
        <fullName evidence="1">Calcium channel, voltage-dependent, L type, alpha 1F subunit</fullName>
    </submittedName>
</protein>
<dbReference type="AlphaFoldDB" id="A0A1A7XPF5"/>
<feature type="non-terminal residue" evidence="1">
    <location>
        <position position="1"/>
    </location>
</feature>
<reference evidence="1" key="1">
    <citation type="submission" date="2016-05" db="EMBL/GenBank/DDBJ databases">
        <authorList>
            <person name="Lavstsen T."/>
            <person name="Jespersen J.S."/>
        </authorList>
    </citation>
    <scope>NUCLEOTIDE SEQUENCE</scope>
    <source>
        <tissue evidence="1">Brain</tissue>
    </source>
</reference>
<gene>
    <name evidence="1" type="primary">CACNA1F</name>
</gene>
<feature type="non-terminal residue" evidence="1">
    <location>
        <position position="109"/>
    </location>
</feature>
<sequence length="109" mass="12187">CTEVFLCTSTLSGVGLGCLSCEQDATISKPLYFKQTHTTSSRLKIMDHKQMPLLATDGTVRKPRAVTGFVFFFQLFIKDAFWKPKTSQSEIINTMRLCTSESQKNVLSA</sequence>
<evidence type="ECO:0000313" key="1">
    <source>
        <dbReference type="EMBL" id="SBP19700.1"/>
    </source>
</evidence>